<dbReference type="EMBL" id="CP036265">
    <property type="protein sequence ID" value="QDT15796.1"/>
    <property type="molecule type" value="Genomic_DNA"/>
</dbReference>
<keyword evidence="1" id="KW-0812">Transmembrane</keyword>
<keyword evidence="3" id="KW-1185">Reference proteome</keyword>
<evidence type="ECO:0000313" key="3">
    <source>
        <dbReference type="Proteomes" id="UP000318741"/>
    </source>
</evidence>
<dbReference type="AlphaFoldDB" id="A0A517P8U2"/>
<accession>A0A517P8U2</accession>
<dbReference type="KEGG" id="acaf:CA12_18900"/>
<protein>
    <submittedName>
        <fullName evidence="2">Uncharacterized protein</fullName>
    </submittedName>
</protein>
<proteinExistence type="predicted"/>
<evidence type="ECO:0000313" key="2">
    <source>
        <dbReference type="EMBL" id="QDT15796.1"/>
    </source>
</evidence>
<dbReference type="RefSeq" id="WP_145358700.1">
    <property type="nucleotide sequence ID" value="NZ_CP036265.1"/>
</dbReference>
<evidence type="ECO:0000256" key="1">
    <source>
        <dbReference type="SAM" id="Phobius"/>
    </source>
</evidence>
<feature type="transmembrane region" description="Helical" evidence="1">
    <location>
        <begin position="43"/>
        <end position="66"/>
    </location>
</feature>
<keyword evidence="1" id="KW-0472">Membrane</keyword>
<organism evidence="2 3">
    <name type="scientific">Alienimonas californiensis</name>
    <dbReference type="NCBI Taxonomy" id="2527989"/>
    <lineage>
        <taxon>Bacteria</taxon>
        <taxon>Pseudomonadati</taxon>
        <taxon>Planctomycetota</taxon>
        <taxon>Planctomycetia</taxon>
        <taxon>Planctomycetales</taxon>
        <taxon>Planctomycetaceae</taxon>
        <taxon>Alienimonas</taxon>
    </lineage>
</organism>
<keyword evidence="1" id="KW-1133">Transmembrane helix</keyword>
<gene>
    <name evidence="2" type="ORF">CA12_18900</name>
</gene>
<sequence length="123" mass="12417">MNERVLAAVIGGWCLLWLAATAAPGFAGWHRRDAGLPGGKRAIAAALCGSALPAFLAGLCLVRAVWADDAPIWLHPTFALRFKVASIALPALWIVSLGLTVSAGAAATAAAAPEPPGRGKGPG</sequence>
<name>A0A517P8U2_9PLAN</name>
<reference evidence="2 3" key="1">
    <citation type="submission" date="2019-02" db="EMBL/GenBank/DDBJ databases">
        <title>Deep-cultivation of Planctomycetes and their phenomic and genomic characterization uncovers novel biology.</title>
        <authorList>
            <person name="Wiegand S."/>
            <person name="Jogler M."/>
            <person name="Boedeker C."/>
            <person name="Pinto D."/>
            <person name="Vollmers J."/>
            <person name="Rivas-Marin E."/>
            <person name="Kohn T."/>
            <person name="Peeters S.H."/>
            <person name="Heuer A."/>
            <person name="Rast P."/>
            <person name="Oberbeckmann S."/>
            <person name="Bunk B."/>
            <person name="Jeske O."/>
            <person name="Meyerdierks A."/>
            <person name="Storesund J.E."/>
            <person name="Kallscheuer N."/>
            <person name="Luecker S."/>
            <person name="Lage O.M."/>
            <person name="Pohl T."/>
            <person name="Merkel B.J."/>
            <person name="Hornburger P."/>
            <person name="Mueller R.-W."/>
            <person name="Bruemmer F."/>
            <person name="Labrenz M."/>
            <person name="Spormann A.M."/>
            <person name="Op den Camp H."/>
            <person name="Overmann J."/>
            <person name="Amann R."/>
            <person name="Jetten M.S.M."/>
            <person name="Mascher T."/>
            <person name="Medema M.H."/>
            <person name="Devos D.P."/>
            <person name="Kaster A.-K."/>
            <person name="Ovreas L."/>
            <person name="Rohde M."/>
            <person name="Galperin M.Y."/>
            <person name="Jogler C."/>
        </authorList>
    </citation>
    <scope>NUCLEOTIDE SEQUENCE [LARGE SCALE GENOMIC DNA]</scope>
    <source>
        <strain evidence="2 3">CA12</strain>
    </source>
</reference>
<feature type="transmembrane region" description="Helical" evidence="1">
    <location>
        <begin position="87"/>
        <end position="112"/>
    </location>
</feature>
<dbReference type="Proteomes" id="UP000318741">
    <property type="component" value="Chromosome"/>
</dbReference>